<evidence type="ECO:0000256" key="1">
    <source>
        <dbReference type="ARBA" id="ARBA00008984"/>
    </source>
</evidence>
<accession>A0ABN2ZUX1</accession>
<comment type="similarity">
    <text evidence="1">Belongs to the sulfur carrier protein TusA family.</text>
</comment>
<dbReference type="Gene3D" id="3.30.110.40">
    <property type="entry name" value="TusA-like domain"/>
    <property type="match status" value="1"/>
</dbReference>
<organism evidence="3 4">
    <name type="scientific">Nocardioides koreensis</name>
    <dbReference type="NCBI Taxonomy" id="433651"/>
    <lineage>
        <taxon>Bacteria</taxon>
        <taxon>Bacillati</taxon>
        <taxon>Actinomycetota</taxon>
        <taxon>Actinomycetes</taxon>
        <taxon>Propionibacteriales</taxon>
        <taxon>Nocardioidaceae</taxon>
        <taxon>Nocardioides</taxon>
    </lineage>
</organism>
<dbReference type="InterPro" id="IPR036868">
    <property type="entry name" value="TusA-like_sf"/>
</dbReference>
<gene>
    <name evidence="3" type="ORF">GCM10009844_26090</name>
</gene>
<sequence>MLASLRFARGPRMSTPDVNLELDCRGMLCPLPVIELGRRLTDVAVGGTIAVVATDVAARVDVPAWCRMREQEYVGEGVAEDGTPRYVVRRVS</sequence>
<feature type="domain" description="UPF0033" evidence="2">
    <location>
        <begin position="22"/>
        <end position="46"/>
    </location>
</feature>
<evidence type="ECO:0000313" key="3">
    <source>
        <dbReference type="EMBL" id="GAA2148084.1"/>
    </source>
</evidence>
<dbReference type="CDD" id="cd00291">
    <property type="entry name" value="SirA_YedF_YeeD"/>
    <property type="match status" value="1"/>
</dbReference>
<dbReference type="Proteomes" id="UP001501771">
    <property type="component" value="Unassembled WGS sequence"/>
</dbReference>
<dbReference type="PROSITE" id="PS01148">
    <property type="entry name" value="UPF0033"/>
    <property type="match status" value="1"/>
</dbReference>
<name>A0ABN2ZUX1_9ACTN</name>
<dbReference type="PANTHER" id="PTHR33279:SF6">
    <property type="entry name" value="SULFUR CARRIER PROTEIN YEDF-RELATED"/>
    <property type="match status" value="1"/>
</dbReference>
<proteinExistence type="inferred from homology"/>
<keyword evidence="4" id="KW-1185">Reference proteome</keyword>
<dbReference type="Pfam" id="PF01206">
    <property type="entry name" value="TusA"/>
    <property type="match status" value="1"/>
</dbReference>
<dbReference type="PANTHER" id="PTHR33279">
    <property type="entry name" value="SULFUR CARRIER PROTEIN YEDF-RELATED"/>
    <property type="match status" value="1"/>
</dbReference>
<dbReference type="InterPro" id="IPR001455">
    <property type="entry name" value="TusA-like"/>
</dbReference>
<evidence type="ECO:0000313" key="4">
    <source>
        <dbReference type="Proteomes" id="UP001501771"/>
    </source>
</evidence>
<comment type="caution">
    <text evidence="3">The sequence shown here is derived from an EMBL/GenBank/DDBJ whole genome shotgun (WGS) entry which is preliminary data.</text>
</comment>
<protein>
    <recommendedName>
        <fullName evidence="2">UPF0033 domain-containing protein</fullName>
    </recommendedName>
</protein>
<evidence type="ECO:0000259" key="2">
    <source>
        <dbReference type="PROSITE" id="PS01148"/>
    </source>
</evidence>
<reference evidence="3 4" key="1">
    <citation type="journal article" date="2019" name="Int. J. Syst. Evol. Microbiol.">
        <title>The Global Catalogue of Microorganisms (GCM) 10K type strain sequencing project: providing services to taxonomists for standard genome sequencing and annotation.</title>
        <authorList>
            <consortium name="The Broad Institute Genomics Platform"/>
            <consortium name="The Broad Institute Genome Sequencing Center for Infectious Disease"/>
            <person name="Wu L."/>
            <person name="Ma J."/>
        </authorList>
    </citation>
    <scope>NUCLEOTIDE SEQUENCE [LARGE SCALE GENOMIC DNA]</scope>
    <source>
        <strain evidence="3 4">JCM 16022</strain>
    </source>
</reference>
<dbReference type="EMBL" id="BAAAQR010000007">
    <property type="protein sequence ID" value="GAA2148084.1"/>
    <property type="molecule type" value="Genomic_DNA"/>
</dbReference>
<dbReference type="SUPFAM" id="SSF64307">
    <property type="entry name" value="SirA-like"/>
    <property type="match status" value="1"/>
</dbReference>